<name>A0A127PBB4_9BURK</name>
<dbReference type="Gene3D" id="3.30.70.1280">
    <property type="entry name" value="SP0830-like domains"/>
    <property type="match status" value="1"/>
</dbReference>
<organism evidence="1">
    <name type="scientific">Collimonas fungivorans</name>
    <dbReference type="NCBI Taxonomy" id="158899"/>
    <lineage>
        <taxon>Bacteria</taxon>
        <taxon>Pseudomonadati</taxon>
        <taxon>Pseudomonadota</taxon>
        <taxon>Betaproteobacteria</taxon>
        <taxon>Burkholderiales</taxon>
        <taxon>Oxalobacteraceae</taxon>
        <taxon>Collimonas</taxon>
    </lineage>
</organism>
<dbReference type="AlphaFoldDB" id="A0A127PBB4"/>
<dbReference type="PIRSF" id="PIRSF008502">
    <property type="entry name" value="UCP008502"/>
    <property type="match status" value="1"/>
</dbReference>
<dbReference type="InterPro" id="IPR012545">
    <property type="entry name" value="DUF1697"/>
</dbReference>
<dbReference type="Proteomes" id="UP000072421">
    <property type="component" value="Chromosome"/>
</dbReference>
<sequence>MAMTVYVALLRAVNVGGTGVLPMKELAALCSGLGFGQVRTYIQSGNVIFDSALGRDAVGQELAQALGSKMGKPVDVLLRTAAELRAILKANPFPDAEPSKVAVVFCNGSLPKGWLDLLRIPGAEEVRPGKKEIYIHYPEGMGKSKLKLPSSTGIATVRNINTVTKLLALAVS</sequence>
<dbReference type="Pfam" id="PF08002">
    <property type="entry name" value="DUF1697"/>
    <property type="match status" value="1"/>
</dbReference>
<accession>A0A127PBB4</accession>
<dbReference type="PANTHER" id="PTHR36439:SF1">
    <property type="entry name" value="DUF1697 DOMAIN-CONTAINING PROTEIN"/>
    <property type="match status" value="1"/>
</dbReference>
<dbReference type="EMBL" id="CP013232">
    <property type="protein sequence ID" value="AMO94731.1"/>
    <property type="molecule type" value="Genomic_DNA"/>
</dbReference>
<protein>
    <recommendedName>
        <fullName evidence="3">DUF1697 domain-containing protein</fullName>
    </recommendedName>
</protein>
<reference evidence="1 2" key="1">
    <citation type="submission" date="2015-11" db="EMBL/GenBank/DDBJ databases">
        <title>Exploring the genomic traits of fungus-feeding bacterial genus Collimonas.</title>
        <authorList>
            <person name="Song C."/>
            <person name="Schmidt R."/>
            <person name="de Jager V."/>
            <person name="Krzyzanowska D."/>
            <person name="Jongedijk E."/>
            <person name="Cankar K."/>
            <person name="Beekwilder J."/>
            <person name="van Veen A."/>
            <person name="de Boer W."/>
            <person name="van Veen J.A."/>
            <person name="Garbeva P."/>
        </authorList>
    </citation>
    <scope>NUCLEOTIDE SEQUENCE [LARGE SCALE GENOMIC DNA]</scope>
    <source>
        <strain evidence="1 2">Ter6</strain>
    </source>
</reference>
<dbReference type="PANTHER" id="PTHR36439">
    <property type="entry name" value="BLL4334 PROTEIN"/>
    <property type="match status" value="1"/>
</dbReference>
<dbReference type="PATRIC" id="fig|158899.10.peg.2039"/>
<proteinExistence type="predicted"/>
<evidence type="ECO:0000313" key="1">
    <source>
        <dbReference type="EMBL" id="AMO94731.1"/>
    </source>
</evidence>
<evidence type="ECO:0000313" key="2">
    <source>
        <dbReference type="Proteomes" id="UP000072421"/>
    </source>
</evidence>
<dbReference type="SUPFAM" id="SSF160379">
    <property type="entry name" value="SP0830-like"/>
    <property type="match status" value="1"/>
</dbReference>
<gene>
    <name evidence="1" type="ORF">CFter6_2039</name>
</gene>
<evidence type="ECO:0008006" key="3">
    <source>
        <dbReference type="Google" id="ProtNLM"/>
    </source>
</evidence>